<reference evidence="2 3" key="1">
    <citation type="journal article" date="2016" name="DNA Res.">
        <title>Genome sequence of Aspergillus luchuensis NBRC 4314.</title>
        <authorList>
            <person name="Yamada O."/>
            <person name="Machida M."/>
            <person name="Hosoyama A."/>
            <person name="Goto M."/>
            <person name="Takahashi T."/>
            <person name="Futagami T."/>
            <person name="Yamagata Y."/>
            <person name="Takeuchi M."/>
            <person name="Kobayashi T."/>
            <person name="Koike H."/>
            <person name="Abe K."/>
            <person name="Asai K."/>
            <person name="Arita M."/>
            <person name="Fujita N."/>
            <person name="Fukuda K."/>
            <person name="Higa K."/>
            <person name="Horikawa H."/>
            <person name="Ishikawa T."/>
            <person name="Jinno K."/>
            <person name="Kato Y."/>
            <person name="Kirimura K."/>
            <person name="Mizutani O."/>
            <person name="Nakasone K."/>
            <person name="Sano M."/>
            <person name="Shiraishi Y."/>
            <person name="Tsukahara M."/>
            <person name="Gomi K."/>
        </authorList>
    </citation>
    <scope>NUCLEOTIDE SEQUENCE [LARGE SCALE GENOMIC DNA]</scope>
    <source>
        <strain evidence="2 3">RIB 2604</strain>
    </source>
</reference>
<dbReference type="Proteomes" id="UP000075230">
    <property type="component" value="Unassembled WGS sequence"/>
</dbReference>
<comment type="caution">
    <text evidence="2">The sequence shown here is derived from an EMBL/GenBank/DDBJ whole genome shotgun (WGS) entry which is preliminary data.</text>
</comment>
<proteinExistence type="predicted"/>
<reference evidence="3" key="2">
    <citation type="submission" date="2016-02" db="EMBL/GenBank/DDBJ databases">
        <title>Genome sequencing of Aspergillus luchuensis NBRC 4314.</title>
        <authorList>
            <person name="Yamada O."/>
        </authorList>
    </citation>
    <scope>NUCLEOTIDE SEQUENCE [LARGE SCALE GENOMIC DNA]</scope>
    <source>
        <strain evidence="3">RIB 2604</strain>
    </source>
</reference>
<organism evidence="2 3">
    <name type="scientific">Aspergillus kawachii</name>
    <name type="common">White koji mold</name>
    <name type="synonym">Aspergillus awamori var. kawachi</name>
    <dbReference type="NCBI Taxonomy" id="1069201"/>
    <lineage>
        <taxon>Eukaryota</taxon>
        <taxon>Fungi</taxon>
        <taxon>Dikarya</taxon>
        <taxon>Ascomycota</taxon>
        <taxon>Pezizomycotina</taxon>
        <taxon>Eurotiomycetes</taxon>
        <taxon>Eurotiomycetidae</taxon>
        <taxon>Eurotiales</taxon>
        <taxon>Aspergillaceae</taxon>
        <taxon>Aspergillus</taxon>
        <taxon>Aspergillus subgen. Circumdati</taxon>
    </lineage>
</organism>
<name>A0A146FBB3_ASPKA</name>
<gene>
    <name evidence="2" type="ORF">RIB2604_01703350</name>
</gene>
<evidence type="ECO:0000313" key="3">
    <source>
        <dbReference type="Proteomes" id="UP000075230"/>
    </source>
</evidence>
<dbReference type="AlphaFoldDB" id="A0A146FBB3"/>
<dbReference type="EMBL" id="BCWF01000017">
    <property type="protein sequence ID" value="GAT23197.1"/>
    <property type="molecule type" value="Genomic_DNA"/>
</dbReference>
<evidence type="ECO:0000313" key="2">
    <source>
        <dbReference type="EMBL" id="GAT23197.1"/>
    </source>
</evidence>
<accession>A0A146FBB3</accession>
<sequence length="98" mass="10602">MTAQGKMEAALEFPKEERQPAVPGSWAGPSPNPLSCFGPTPADLSLRLEGQPCKGGFLCWSPRGIPDVIGTCSWLAVQATQQVLHPHFIPIRYFRVGA</sequence>
<feature type="region of interest" description="Disordered" evidence="1">
    <location>
        <begin position="1"/>
        <end position="25"/>
    </location>
</feature>
<evidence type="ECO:0000256" key="1">
    <source>
        <dbReference type="SAM" id="MobiDB-lite"/>
    </source>
</evidence>
<protein>
    <submittedName>
        <fullName evidence="2">Signal transduction protein PalA</fullName>
    </submittedName>
</protein>